<evidence type="ECO:0000313" key="2">
    <source>
        <dbReference type="Proteomes" id="UP000826725"/>
    </source>
</evidence>
<organism evidence="1 2">
    <name type="scientific">Desulfomarina profundi</name>
    <dbReference type="NCBI Taxonomy" id="2772557"/>
    <lineage>
        <taxon>Bacteria</taxon>
        <taxon>Pseudomonadati</taxon>
        <taxon>Thermodesulfobacteriota</taxon>
        <taxon>Desulfobulbia</taxon>
        <taxon>Desulfobulbales</taxon>
        <taxon>Desulfobulbaceae</taxon>
        <taxon>Desulfomarina</taxon>
    </lineage>
</organism>
<dbReference type="EMBL" id="AP024086">
    <property type="protein sequence ID" value="BCL60885.1"/>
    <property type="molecule type" value="Genomic_DNA"/>
</dbReference>
<dbReference type="KEGG" id="dbk:DGMP_15780"/>
<proteinExistence type="predicted"/>
<name>A0A8D5FNJ0_9BACT</name>
<dbReference type="Proteomes" id="UP000826725">
    <property type="component" value="Chromosome"/>
</dbReference>
<gene>
    <name evidence="1" type="ORF">DGMP_15780</name>
</gene>
<reference evidence="1" key="1">
    <citation type="submission" date="2020-09" db="EMBL/GenBank/DDBJ databases">
        <title>Desulfogranum mesoprofundum gen. nov., sp. nov., a novel mesophilic, sulfate-reducing chemolithoautotroph isolated from a deep-sea hydrothermal vent chimney in the Suiyo Seamount.</title>
        <authorList>
            <person name="Hashimoto Y."/>
            <person name="Nakagawa S."/>
        </authorList>
    </citation>
    <scope>NUCLEOTIDE SEQUENCE</scope>
    <source>
        <strain evidence="1">KT2</strain>
    </source>
</reference>
<accession>A0A8D5FNJ0</accession>
<keyword evidence="2" id="KW-1185">Reference proteome</keyword>
<sequence>MALWVPSPNHITWIPSNMPLYQQYIPEQRVDPVIDLSDKPTSAGVLPQLGFYLFDNNTCPTDFVSV</sequence>
<dbReference type="AlphaFoldDB" id="A0A8D5FNJ0"/>
<evidence type="ECO:0000313" key="1">
    <source>
        <dbReference type="EMBL" id="BCL60885.1"/>
    </source>
</evidence>
<protein>
    <submittedName>
        <fullName evidence="1">Uncharacterized protein</fullName>
    </submittedName>
</protein>